<evidence type="ECO:0000256" key="10">
    <source>
        <dbReference type="ARBA" id="ARBA00022958"/>
    </source>
</evidence>
<dbReference type="InterPro" id="IPR011611">
    <property type="entry name" value="PfkB_dom"/>
</dbReference>
<sequence>MTALDASEFCGAPSVTPSFQGEVGHSTEGRMNRIVVVGSLNLDIVLGVRVLPRPGETVAADRLLTAGGGKGANQAYAAARLTGEPGRVSMVGCIGDDDAGARLASELEHVGVDIAHLARVPASTGHASIAVQADGENTVAVFAGANEAWPDGHAGATPIRKGDVLVVQQEIPAAVVAEALSVARRVGARTVLNAAPARESARDLLADVDVLVVNALELAALVDAGTATARSQTQPVESMLAALDYDGDVVVTIGAAGALVRPRAAAPVRVPAHPVVAIDTVGAGDAFVGALAGQLADGADLFEAVAVANAAGGLTATVRGARHPGLDSAAVARVVRSIP</sequence>
<evidence type="ECO:0000313" key="14">
    <source>
        <dbReference type="EMBL" id="QEO15578.1"/>
    </source>
</evidence>
<comment type="similarity">
    <text evidence="1">Belongs to the carbohydrate kinase pfkB family.</text>
</comment>
<keyword evidence="6 12" id="KW-0547">Nucleotide-binding</keyword>
<dbReference type="InterPro" id="IPR002173">
    <property type="entry name" value="Carboh/pur_kinase_PfkB_CS"/>
</dbReference>
<proteinExistence type="inferred from homology"/>
<keyword evidence="9 12" id="KW-0460">Magnesium</keyword>
<evidence type="ECO:0000256" key="5">
    <source>
        <dbReference type="ARBA" id="ARBA00022723"/>
    </source>
</evidence>
<dbReference type="InterPro" id="IPR029056">
    <property type="entry name" value="Ribokinase-like"/>
</dbReference>
<dbReference type="GO" id="GO:0004747">
    <property type="term" value="F:ribokinase activity"/>
    <property type="evidence" value="ECO:0007669"/>
    <property type="project" value="UniProtKB-UniRule"/>
</dbReference>
<feature type="binding site" evidence="12">
    <location>
        <position position="309"/>
    </location>
    <ligand>
        <name>ATP</name>
        <dbReference type="ChEBI" id="CHEBI:30616"/>
    </ligand>
</feature>
<evidence type="ECO:0000313" key="15">
    <source>
        <dbReference type="Proteomes" id="UP000324678"/>
    </source>
</evidence>
<dbReference type="Gene3D" id="3.40.1190.20">
    <property type="match status" value="1"/>
</dbReference>
<accession>A0A5C1YJ13</accession>
<feature type="binding site" evidence="12">
    <location>
        <begin position="252"/>
        <end position="257"/>
    </location>
    <ligand>
        <name>ATP</name>
        <dbReference type="ChEBI" id="CHEBI:30616"/>
    </ligand>
</feature>
<comment type="caution">
    <text evidence="12">Lacks conserved residue(s) required for the propagation of feature annotation.</text>
</comment>
<comment type="similarity">
    <text evidence="12">Belongs to the carbohydrate kinase PfkB family. Ribokinase subfamily.</text>
</comment>
<feature type="binding site" evidence="12">
    <location>
        <begin position="41"/>
        <end position="43"/>
    </location>
    <ligand>
        <name>substrate</name>
    </ligand>
</feature>
<dbReference type="EC" id="2.7.1.15" evidence="2 12"/>
<feature type="active site" description="Proton acceptor" evidence="12">
    <location>
        <position position="285"/>
    </location>
</feature>
<dbReference type="SUPFAM" id="SSF53613">
    <property type="entry name" value="Ribokinase-like"/>
    <property type="match status" value="1"/>
</dbReference>
<keyword evidence="7 12" id="KW-0418">Kinase</keyword>
<dbReference type="InterPro" id="IPR011877">
    <property type="entry name" value="Ribokinase"/>
</dbReference>
<dbReference type="CDD" id="cd01174">
    <property type="entry name" value="ribokinase"/>
    <property type="match status" value="1"/>
</dbReference>
<feature type="binding site" evidence="12">
    <location>
        <position position="285"/>
    </location>
    <ligand>
        <name>substrate</name>
    </ligand>
</feature>
<evidence type="ECO:0000256" key="7">
    <source>
        <dbReference type="ARBA" id="ARBA00022777"/>
    </source>
</evidence>
<feature type="binding site" evidence="12">
    <location>
        <position position="315"/>
    </location>
    <ligand>
        <name>K(+)</name>
        <dbReference type="ChEBI" id="CHEBI:29103"/>
    </ligand>
</feature>
<dbReference type="GO" id="GO:0005737">
    <property type="term" value="C:cytoplasm"/>
    <property type="evidence" value="ECO:0007669"/>
    <property type="project" value="UniProtKB-SubCell"/>
</dbReference>
<keyword evidence="15" id="KW-1185">Reference proteome</keyword>
<feature type="binding site" evidence="12">
    <location>
        <position position="170"/>
    </location>
    <ligand>
        <name>substrate</name>
    </ligand>
</feature>
<dbReference type="GO" id="GO:0046872">
    <property type="term" value="F:metal ion binding"/>
    <property type="evidence" value="ECO:0007669"/>
    <property type="project" value="UniProtKB-KW"/>
</dbReference>
<feature type="binding site" evidence="12">
    <location>
        <position position="318"/>
    </location>
    <ligand>
        <name>K(+)</name>
        <dbReference type="ChEBI" id="CHEBI:29103"/>
    </ligand>
</feature>
<protein>
    <recommendedName>
        <fullName evidence="3 12">Ribokinase</fullName>
        <shortName evidence="12">RK</shortName>
        <ecNumber evidence="2 12">2.7.1.15</ecNumber>
    </recommendedName>
</protein>
<evidence type="ECO:0000256" key="12">
    <source>
        <dbReference type="HAMAP-Rule" id="MF_01987"/>
    </source>
</evidence>
<dbReference type="Proteomes" id="UP000324678">
    <property type="component" value="Chromosome"/>
</dbReference>
<dbReference type="GO" id="GO:0019303">
    <property type="term" value="P:D-ribose catabolic process"/>
    <property type="evidence" value="ECO:0007669"/>
    <property type="project" value="UniProtKB-UniRule"/>
</dbReference>
<evidence type="ECO:0000259" key="13">
    <source>
        <dbReference type="Pfam" id="PF00294"/>
    </source>
</evidence>
<dbReference type="KEGG" id="ail:FLP10_14925"/>
<feature type="binding site" evidence="12">
    <location>
        <begin position="69"/>
        <end position="73"/>
    </location>
    <ligand>
        <name>substrate</name>
    </ligand>
</feature>
<feature type="binding site" evidence="12">
    <location>
        <position position="214"/>
    </location>
    <ligand>
        <name>ATP</name>
        <dbReference type="ChEBI" id="CHEBI:30616"/>
    </ligand>
</feature>
<comment type="catalytic activity">
    <reaction evidence="12">
        <text>D-ribose + ATP = D-ribose 5-phosphate + ADP + H(+)</text>
        <dbReference type="Rhea" id="RHEA:13697"/>
        <dbReference type="ChEBI" id="CHEBI:15378"/>
        <dbReference type="ChEBI" id="CHEBI:30616"/>
        <dbReference type="ChEBI" id="CHEBI:47013"/>
        <dbReference type="ChEBI" id="CHEBI:78346"/>
        <dbReference type="ChEBI" id="CHEBI:456216"/>
        <dbReference type="EC" id="2.7.1.15"/>
    </reaction>
</comment>
<dbReference type="OrthoDB" id="9775849at2"/>
<keyword evidence="10 12" id="KW-0630">Potassium</keyword>
<dbReference type="GO" id="GO:0005524">
    <property type="term" value="F:ATP binding"/>
    <property type="evidence" value="ECO:0007669"/>
    <property type="project" value="UniProtKB-UniRule"/>
</dbReference>
<evidence type="ECO:0000256" key="8">
    <source>
        <dbReference type="ARBA" id="ARBA00022840"/>
    </source>
</evidence>
<evidence type="ECO:0000256" key="11">
    <source>
        <dbReference type="ARBA" id="ARBA00023277"/>
    </source>
</evidence>
<evidence type="ECO:0000256" key="3">
    <source>
        <dbReference type="ARBA" id="ARBA00016943"/>
    </source>
</evidence>
<feature type="binding site" evidence="12">
    <location>
        <begin position="284"/>
        <end position="285"/>
    </location>
    <ligand>
        <name>ATP</name>
        <dbReference type="ChEBI" id="CHEBI:30616"/>
    </ligand>
</feature>
<dbReference type="AlphaFoldDB" id="A0A5C1YJ13"/>
<dbReference type="Pfam" id="PF00294">
    <property type="entry name" value="PfkB"/>
    <property type="match status" value="1"/>
</dbReference>
<comment type="subunit">
    <text evidence="12">Homodimer.</text>
</comment>
<comment type="function">
    <text evidence="12">Catalyzes the phosphorylation of ribose at O-5 in a reaction requiring ATP and magnesium. The resulting D-ribose-5-phosphate can then be used either for sythesis of nucleotides, histidine, and tryptophan, or as a component of the pentose phosphate pathway.</text>
</comment>
<comment type="cofactor">
    <cofactor evidence="12">
        <name>Mg(2+)</name>
        <dbReference type="ChEBI" id="CHEBI:18420"/>
    </cofactor>
    <text evidence="12">Requires a divalent cation, most likely magnesium in vivo, as an electrophilic catalyst to aid phosphoryl group transfer. It is the chelate of the metal and the nucleotide that is the actual substrate.</text>
</comment>
<dbReference type="PROSITE" id="PS00584">
    <property type="entry name" value="PFKB_KINASES_2"/>
    <property type="match status" value="1"/>
</dbReference>
<feature type="domain" description="Carbohydrate kinase PfkB" evidence="13">
    <location>
        <begin position="31"/>
        <end position="324"/>
    </location>
</feature>
<feature type="binding site" evidence="12">
    <location>
        <position position="320"/>
    </location>
    <ligand>
        <name>K(+)</name>
        <dbReference type="ChEBI" id="CHEBI:29103"/>
    </ligand>
</feature>
<evidence type="ECO:0000256" key="4">
    <source>
        <dbReference type="ARBA" id="ARBA00022679"/>
    </source>
</evidence>
<comment type="activity regulation">
    <text evidence="12">Activated by a monovalent cation that binds near, but not in, the active site. The most likely occupant of the site in vivo is potassium. Ion binding induces a conformational change that may alter substrate affinity.</text>
</comment>
<comment type="pathway">
    <text evidence="12">Carbohydrate metabolism; D-ribose degradation; D-ribose 5-phosphate from beta-D-ribopyranose: step 2/2.</text>
</comment>
<reference evidence="14 15" key="1">
    <citation type="submission" date="2019-09" db="EMBL/GenBank/DDBJ databases">
        <title>Genome sequencing of strain KACC 19306.</title>
        <authorList>
            <person name="Heo J."/>
            <person name="Kim S.-J."/>
            <person name="Kim J.-S."/>
            <person name="Hong S.-B."/>
            <person name="Kwon S.-W."/>
        </authorList>
    </citation>
    <scope>NUCLEOTIDE SEQUENCE [LARGE SCALE GENOMIC DNA]</scope>
    <source>
        <strain evidence="14 15">KACC 19306</strain>
    </source>
</reference>
<dbReference type="InterPro" id="IPR002139">
    <property type="entry name" value="Ribo/fructo_kinase"/>
</dbReference>
<dbReference type="EMBL" id="CP043505">
    <property type="protein sequence ID" value="QEO15578.1"/>
    <property type="molecule type" value="Genomic_DNA"/>
</dbReference>
<dbReference type="PANTHER" id="PTHR10584:SF166">
    <property type="entry name" value="RIBOKINASE"/>
    <property type="match status" value="1"/>
</dbReference>
<evidence type="ECO:0000256" key="9">
    <source>
        <dbReference type="ARBA" id="ARBA00022842"/>
    </source>
</evidence>
<organism evidence="14 15">
    <name type="scientific">Agromyces intestinalis</name>
    <dbReference type="NCBI Taxonomy" id="2592652"/>
    <lineage>
        <taxon>Bacteria</taxon>
        <taxon>Bacillati</taxon>
        <taxon>Actinomycetota</taxon>
        <taxon>Actinomycetes</taxon>
        <taxon>Micrococcales</taxon>
        <taxon>Microbacteriaceae</taxon>
        <taxon>Agromyces</taxon>
    </lineage>
</organism>
<comment type="subcellular location">
    <subcellularLocation>
        <location evidence="12">Cytoplasm</location>
    </subcellularLocation>
</comment>
<keyword evidence="11 12" id="KW-0119">Carbohydrate metabolism</keyword>
<keyword evidence="12" id="KW-0963">Cytoplasm</keyword>
<dbReference type="UniPathway" id="UPA00916">
    <property type="reaction ID" value="UER00889"/>
</dbReference>
<gene>
    <name evidence="12" type="primary">rbsK</name>
    <name evidence="14" type="ORF">FLP10_14925</name>
</gene>
<dbReference type="HAMAP" id="MF_01987">
    <property type="entry name" value="Ribokinase"/>
    <property type="match status" value="1"/>
</dbReference>
<keyword evidence="8 12" id="KW-0067">ATP-binding</keyword>
<feature type="binding site" evidence="12">
    <location>
        <position position="279"/>
    </location>
    <ligand>
        <name>K(+)</name>
        <dbReference type="ChEBI" id="CHEBI:29103"/>
    </ligand>
</feature>
<dbReference type="PANTHER" id="PTHR10584">
    <property type="entry name" value="SUGAR KINASE"/>
    <property type="match status" value="1"/>
</dbReference>
<keyword evidence="5 12" id="KW-0479">Metal-binding</keyword>
<evidence type="ECO:0000256" key="6">
    <source>
        <dbReference type="ARBA" id="ARBA00022741"/>
    </source>
</evidence>
<evidence type="ECO:0000256" key="2">
    <source>
        <dbReference type="ARBA" id="ARBA00012035"/>
    </source>
</evidence>
<keyword evidence="4 12" id="KW-0808">Transferase</keyword>
<feature type="binding site" evidence="12">
    <location>
        <position position="281"/>
    </location>
    <ligand>
        <name>K(+)</name>
        <dbReference type="ChEBI" id="CHEBI:29103"/>
    </ligand>
</feature>
<name>A0A5C1YJ13_9MICO</name>
<dbReference type="PRINTS" id="PR00990">
    <property type="entry name" value="RIBOKINASE"/>
</dbReference>
<evidence type="ECO:0000256" key="1">
    <source>
        <dbReference type="ARBA" id="ARBA00005380"/>
    </source>
</evidence>